<feature type="transmembrane region" description="Helical" evidence="6">
    <location>
        <begin position="452"/>
        <end position="472"/>
    </location>
</feature>
<feature type="transmembrane region" description="Helical" evidence="6">
    <location>
        <begin position="266"/>
        <end position="283"/>
    </location>
</feature>
<dbReference type="OrthoDB" id="255482at2"/>
<dbReference type="Proteomes" id="UP000254572">
    <property type="component" value="Unassembled WGS sequence"/>
</dbReference>
<dbReference type="EMBL" id="UFUW01000001">
    <property type="protein sequence ID" value="SUX21233.1"/>
    <property type="molecule type" value="Genomic_DNA"/>
</dbReference>
<dbReference type="AlphaFoldDB" id="A0A381E4S8"/>
<proteinExistence type="predicted"/>
<accession>A0A381E4S8</accession>
<feature type="transmembrane region" description="Helical" evidence="6">
    <location>
        <begin position="12"/>
        <end position="33"/>
    </location>
</feature>
<keyword evidence="8" id="KW-1185">Reference proteome</keyword>
<evidence type="ECO:0000256" key="4">
    <source>
        <dbReference type="ARBA" id="ARBA00022989"/>
    </source>
</evidence>
<feature type="transmembrane region" description="Helical" evidence="6">
    <location>
        <begin position="207"/>
        <end position="225"/>
    </location>
</feature>
<feature type="transmembrane region" description="Helical" evidence="6">
    <location>
        <begin position="82"/>
        <end position="99"/>
    </location>
</feature>
<feature type="transmembrane region" description="Helical" evidence="6">
    <location>
        <begin position="289"/>
        <end position="307"/>
    </location>
</feature>
<evidence type="ECO:0000256" key="6">
    <source>
        <dbReference type="SAM" id="Phobius"/>
    </source>
</evidence>
<evidence type="ECO:0000256" key="1">
    <source>
        <dbReference type="ARBA" id="ARBA00004651"/>
    </source>
</evidence>
<sequence>MIDKPSRKPFKMPDIYIVLVIFILLVAALTYLIPAGQFERQSLETANGVRTVVVPGTYHATDAHPAGFMDLVTAIPDGLKRAASVVFLTFMVGGCMGLLKRAGLIDMGVHNLIRAVGTKGYLVIPILFTVFSCMAAFVGTPELSLAYLPVLLPLFYRLGYDGMTATAVALLGPCTGFIFGLTIPSSIGLGQQIAEITLFSGTGFRAIVFISALLIAIAYVMRYAARVKAHPEKSLSLASDALVRAALSAENADRPAEIHFTARQRYAGIACLIMFPGIIFMILKNNLGFEAIGGLFLCMGIAGAAIAGKKPQEICDDVNAGMRDMMVASLICGVASAIAVVMDKGMITDTFVYWLESLLHSVPQEWTTIAVFWEQSLFNFLIPSASALTLLTMPVLSPLADLLDISRQAVVSANAWGGQLTDIFFPTSGFFVATLVIGKIEFGKWIRFYTPLMLIFGTLASIALYLMQILAITF</sequence>
<evidence type="ECO:0000256" key="5">
    <source>
        <dbReference type="ARBA" id="ARBA00023136"/>
    </source>
</evidence>
<evidence type="ECO:0000256" key="3">
    <source>
        <dbReference type="ARBA" id="ARBA00022692"/>
    </source>
</evidence>
<feature type="transmembrane region" description="Helical" evidence="6">
    <location>
        <begin position="423"/>
        <end position="440"/>
    </location>
</feature>
<comment type="subcellular location">
    <subcellularLocation>
        <location evidence="1">Cell membrane</location>
        <topology evidence="1">Multi-pass membrane protein</topology>
    </subcellularLocation>
</comment>
<evidence type="ECO:0000313" key="7">
    <source>
        <dbReference type="EMBL" id="SUX21233.1"/>
    </source>
</evidence>
<keyword evidence="5 6" id="KW-0472">Membrane</keyword>
<protein>
    <submittedName>
        <fullName evidence="7">C4-dicarboxylate anaerobic carrier</fullName>
    </submittedName>
</protein>
<gene>
    <name evidence="7" type="ORF">NCTC13294_00943</name>
</gene>
<dbReference type="PANTHER" id="PTHR43652:SF6">
    <property type="entry name" value="ARGININE REPRESSOR"/>
    <property type="match status" value="1"/>
</dbReference>
<dbReference type="InterPro" id="IPR051679">
    <property type="entry name" value="DASS-Related_Transporters"/>
</dbReference>
<name>A0A381E4S8_9GAMM</name>
<keyword evidence="2" id="KW-1003">Cell membrane</keyword>
<dbReference type="GO" id="GO:0005886">
    <property type="term" value="C:plasma membrane"/>
    <property type="evidence" value="ECO:0007669"/>
    <property type="project" value="UniProtKB-SubCell"/>
</dbReference>
<feature type="transmembrane region" description="Helical" evidence="6">
    <location>
        <begin position="167"/>
        <end position="187"/>
    </location>
</feature>
<feature type="transmembrane region" description="Helical" evidence="6">
    <location>
        <begin position="144"/>
        <end position="160"/>
    </location>
</feature>
<evidence type="ECO:0000256" key="2">
    <source>
        <dbReference type="ARBA" id="ARBA00022475"/>
    </source>
</evidence>
<keyword evidence="3 6" id="KW-0812">Transmembrane</keyword>
<dbReference type="RefSeq" id="WP_115611255.1">
    <property type="nucleotide sequence ID" value="NZ_JBHLZC010000001.1"/>
</dbReference>
<organism evidence="7 8">
    <name type="scientific">Cardiobacterium valvarum</name>
    <dbReference type="NCBI Taxonomy" id="194702"/>
    <lineage>
        <taxon>Bacteria</taxon>
        <taxon>Pseudomonadati</taxon>
        <taxon>Pseudomonadota</taxon>
        <taxon>Gammaproteobacteria</taxon>
        <taxon>Cardiobacteriales</taxon>
        <taxon>Cardiobacteriaceae</taxon>
        <taxon>Cardiobacterium</taxon>
    </lineage>
</organism>
<feature type="transmembrane region" description="Helical" evidence="6">
    <location>
        <begin position="120"/>
        <end position="138"/>
    </location>
</feature>
<dbReference type="Pfam" id="PF03606">
    <property type="entry name" value="DcuC"/>
    <property type="match status" value="1"/>
</dbReference>
<dbReference type="InterPro" id="IPR018385">
    <property type="entry name" value="C4_dicarb_anaerob_car-like"/>
</dbReference>
<reference evidence="7 8" key="1">
    <citation type="submission" date="2018-06" db="EMBL/GenBank/DDBJ databases">
        <authorList>
            <consortium name="Pathogen Informatics"/>
            <person name="Doyle S."/>
        </authorList>
    </citation>
    <scope>NUCLEOTIDE SEQUENCE [LARGE SCALE GENOMIC DNA]</scope>
    <source>
        <strain evidence="7 8">NCTC13294</strain>
    </source>
</reference>
<dbReference type="PANTHER" id="PTHR43652">
    <property type="entry name" value="BASIC AMINO ACID ANTIPORTER YFCC-RELATED"/>
    <property type="match status" value="1"/>
</dbReference>
<evidence type="ECO:0000313" key="8">
    <source>
        <dbReference type="Proteomes" id="UP000254572"/>
    </source>
</evidence>
<keyword evidence="4 6" id="KW-1133">Transmembrane helix</keyword>